<dbReference type="AlphaFoldDB" id="A0A2P8CI30"/>
<evidence type="ECO:0000313" key="2">
    <source>
        <dbReference type="EMBL" id="PSK84630.1"/>
    </source>
</evidence>
<dbReference type="Pfam" id="PF21012">
    <property type="entry name" value="DUF6850"/>
    <property type="match status" value="1"/>
</dbReference>
<sequence>MLLFTLLPLSGRTQNQVPSKMDEQALFLSGKPGKDLPFALVLNDSLPDFNRLELSGMIRNQPFRETGTPDKYKSLDFSTYGYKQVRQFRFFGKFDYRRSSEENIQWHDRLSQHPVNPFQLVDSIGGSWKKDQYHLQVHGLASINQHWTAGLGLNYRVESGGKDQNPRAGNTAFEITITPSLTYQTGSWNLGIEGWYQSSREDIDFLTYQNNVGYDYFFINGLSLYGHPLNRINFSYRYNANGKGGTIFFRKRVSSGSEWNGKLGYKLWEESAIETPYASSLNPETGRIASNPVTDAQYSLERFDGLVSLTLPGENWSQHFSVSARYYDGKNFMTETAQTNLTTQYLNAQIDWKALLKKEMQVRWIFNAGINFLSGKTENILYGYQQLKKLTTHGSATHSFFTGQKGKIEFELAASWNANLGSTLNIAPASVFIPESSEITAPVVRHNFNYLSAENVNLFSQIYWYPEWKAAPNAYIRLAGGANRFTSVGETNNFLEIGLGSYF</sequence>
<evidence type="ECO:0000313" key="3">
    <source>
        <dbReference type="Proteomes" id="UP000240621"/>
    </source>
</evidence>
<reference evidence="2 3" key="1">
    <citation type="submission" date="2018-03" db="EMBL/GenBank/DDBJ databases">
        <title>Genomic Encyclopedia of Archaeal and Bacterial Type Strains, Phase II (KMG-II): from individual species to whole genera.</title>
        <authorList>
            <person name="Goeker M."/>
        </authorList>
    </citation>
    <scope>NUCLEOTIDE SEQUENCE [LARGE SCALE GENOMIC DNA]</scope>
    <source>
        <strain evidence="2 3">DSM 27267</strain>
    </source>
</reference>
<dbReference type="Proteomes" id="UP000240621">
    <property type="component" value="Unassembled WGS sequence"/>
</dbReference>
<proteinExistence type="predicted"/>
<accession>A0A2P8CI30</accession>
<comment type="caution">
    <text evidence="2">The sequence shown here is derived from an EMBL/GenBank/DDBJ whole genome shotgun (WGS) entry which is preliminary data.</text>
</comment>
<dbReference type="EMBL" id="PYGC01000002">
    <property type="protein sequence ID" value="PSK84630.1"/>
    <property type="molecule type" value="Genomic_DNA"/>
</dbReference>
<gene>
    <name evidence="2" type="ORF">CLV93_102420</name>
</gene>
<evidence type="ECO:0000259" key="1">
    <source>
        <dbReference type="Pfam" id="PF21012"/>
    </source>
</evidence>
<protein>
    <recommendedName>
        <fullName evidence="1">DUF6850 domain-containing protein</fullName>
    </recommendedName>
</protein>
<organism evidence="2 3">
    <name type="scientific">Prolixibacter denitrificans</name>
    <dbReference type="NCBI Taxonomy" id="1541063"/>
    <lineage>
        <taxon>Bacteria</taxon>
        <taxon>Pseudomonadati</taxon>
        <taxon>Bacteroidota</taxon>
        <taxon>Bacteroidia</taxon>
        <taxon>Marinilabiliales</taxon>
        <taxon>Prolixibacteraceae</taxon>
        <taxon>Prolixibacter</taxon>
    </lineage>
</organism>
<name>A0A2P8CI30_9BACT</name>
<dbReference type="InterPro" id="IPR049236">
    <property type="entry name" value="DUF6850"/>
</dbReference>
<feature type="domain" description="DUF6850" evidence="1">
    <location>
        <begin position="39"/>
        <end position="503"/>
    </location>
</feature>